<dbReference type="Proteomes" id="UP000567922">
    <property type="component" value="Unassembled WGS sequence"/>
</dbReference>
<reference evidence="1 2" key="1">
    <citation type="submission" date="2020-08" db="EMBL/GenBank/DDBJ databases">
        <title>Sequencing the genomes of 1000 actinobacteria strains.</title>
        <authorList>
            <person name="Klenk H.-P."/>
        </authorList>
    </citation>
    <scope>NUCLEOTIDE SEQUENCE [LARGE SCALE GENOMIC DNA]</scope>
    <source>
        <strain evidence="1 2">DSM 45258</strain>
    </source>
</reference>
<dbReference type="EMBL" id="JACHWS010000001">
    <property type="protein sequence ID" value="MBB3037003.1"/>
    <property type="molecule type" value="Genomic_DNA"/>
</dbReference>
<proteinExistence type="predicted"/>
<organism evidence="1 2">
    <name type="scientific">Hoyosella altamirensis</name>
    <dbReference type="NCBI Taxonomy" id="616997"/>
    <lineage>
        <taxon>Bacteria</taxon>
        <taxon>Bacillati</taxon>
        <taxon>Actinomycetota</taxon>
        <taxon>Actinomycetes</taxon>
        <taxon>Mycobacteriales</taxon>
        <taxon>Hoyosellaceae</taxon>
        <taxon>Hoyosella</taxon>
    </lineage>
</organism>
<accession>A0A839RLT3</accession>
<comment type="caution">
    <text evidence="1">The sequence shown here is derived from an EMBL/GenBank/DDBJ whole genome shotgun (WGS) entry which is preliminary data.</text>
</comment>
<keyword evidence="2" id="KW-1185">Reference proteome</keyword>
<protein>
    <submittedName>
        <fullName evidence="1">Uncharacterized protein</fullName>
    </submittedName>
</protein>
<gene>
    <name evidence="1" type="ORF">FHU29_001437</name>
</gene>
<evidence type="ECO:0000313" key="2">
    <source>
        <dbReference type="Proteomes" id="UP000567922"/>
    </source>
</evidence>
<dbReference type="AlphaFoldDB" id="A0A839RLT3"/>
<evidence type="ECO:0000313" key="1">
    <source>
        <dbReference type="EMBL" id="MBB3037003.1"/>
    </source>
</evidence>
<name>A0A839RLT3_9ACTN</name>
<sequence length="72" mass="8042">MVDYDTKPAGRVLVTERASICRRANRTPTEHFGWYNVNHVGPARLHRGESVPVNHDVVSYALRVTPVGTQGE</sequence>